<dbReference type="InterPro" id="IPR050137">
    <property type="entry name" value="PyrR_bifunctional"/>
</dbReference>
<dbReference type="Proteomes" id="UP000199437">
    <property type="component" value="Unassembled WGS sequence"/>
</dbReference>
<dbReference type="PANTHER" id="PTHR11608:SF0">
    <property type="entry name" value="BIFUNCTIONAL PROTEIN PYRR"/>
    <property type="match status" value="1"/>
</dbReference>
<name>A0A1I0M7C8_9BACT</name>
<dbReference type="STRING" id="1267423.SAMN05216290_0058"/>
<keyword evidence="2" id="KW-0808">Transferase</keyword>
<dbReference type="InterPro" id="IPR029057">
    <property type="entry name" value="PRTase-like"/>
</dbReference>
<dbReference type="EMBL" id="FOIR01000001">
    <property type="protein sequence ID" value="SEV83261.1"/>
    <property type="molecule type" value="Genomic_DNA"/>
</dbReference>
<dbReference type="InterPro" id="IPR000836">
    <property type="entry name" value="PRTase_dom"/>
</dbReference>
<proteinExistence type="predicted"/>
<evidence type="ECO:0000313" key="3">
    <source>
        <dbReference type="Proteomes" id="UP000199437"/>
    </source>
</evidence>
<dbReference type="AlphaFoldDB" id="A0A1I0M7C8"/>
<keyword evidence="2" id="KW-0328">Glycosyltransferase</keyword>
<reference evidence="3" key="1">
    <citation type="submission" date="2016-10" db="EMBL/GenBank/DDBJ databases">
        <authorList>
            <person name="Varghese N."/>
            <person name="Submissions S."/>
        </authorList>
    </citation>
    <scope>NUCLEOTIDE SEQUENCE [LARGE SCALE GENOMIC DNA]</scope>
    <source>
        <strain evidence="3">CGMCC 1.12402</strain>
    </source>
</reference>
<organism evidence="2 3">
    <name type="scientific">Roseivirga pacifica</name>
    <dbReference type="NCBI Taxonomy" id="1267423"/>
    <lineage>
        <taxon>Bacteria</taxon>
        <taxon>Pseudomonadati</taxon>
        <taxon>Bacteroidota</taxon>
        <taxon>Cytophagia</taxon>
        <taxon>Cytophagales</taxon>
        <taxon>Roseivirgaceae</taxon>
        <taxon>Roseivirga</taxon>
    </lineage>
</organism>
<dbReference type="OrthoDB" id="664757at2"/>
<feature type="domain" description="Phosphoribosyltransferase" evidence="1">
    <location>
        <begin position="8"/>
        <end position="158"/>
    </location>
</feature>
<evidence type="ECO:0000313" key="2">
    <source>
        <dbReference type="EMBL" id="SEV83261.1"/>
    </source>
</evidence>
<accession>A0A1I0M7C8</accession>
<dbReference type="RefSeq" id="WP_090256371.1">
    <property type="nucleotide sequence ID" value="NZ_FOIR01000001.1"/>
</dbReference>
<dbReference type="GeneID" id="99984823"/>
<dbReference type="PANTHER" id="PTHR11608">
    <property type="entry name" value="BIFUNCTIONAL PROTEIN PYRR"/>
    <property type="match status" value="1"/>
</dbReference>
<dbReference type="Gene3D" id="3.40.50.2020">
    <property type="match status" value="1"/>
</dbReference>
<dbReference type="GO" id="GO:0016757">
    <property type="term" value="F:glycosyltransferase activity"/>
    <property type="evidence" value="ECO:0007669"/>
    <property type="project" value="UniProtKB-KW"/>
</dbReference>
<dbReference type="CDD" id="cd06223">
    <property type="entry name" value="PRTases_typeI"/>
    <property type="match status" value="1"/>
</dbReference>
<dbReference type="SUPFAM" id="SSF53271">
    <property type="entry name" value="PRTase-like"/>
    <property type="match status" value="1"/>
</dbReference>
<keyword evidence="3" id="KW-1185">Reference proteome</keyword>
<gene>
    <name evidence="2" type="ORF">SAMN05216290_0058</name>
</gene>
<sequence>MSKEKKLILDKSQILQIVRRMAYQVYEQNHTANQIFLVGIDSNGLKISELIKKELEQISDIPVQLIKVEMDKAARSQPHVNLSTLPDKEHLHIVVVDDVLNSGRTMIYALDPFLQLNIEKLQTAVLVNRSHKRFPIAVDYKGLELATTIEEHIEVQLTEDDYSAFLY</sequence>
<dbReference type="Pfam" id="PF00156">
    <property type="entry name" value="Pribosyltran"/>
    <property type="match status" value="1"/>
</dbReference>
<protein>
    <submittedName>
        <fullName evidence="2">Pyrimidine operon attenuation protein / uracil phosphoribosyltransferase</fullName>
    </submittedName>
</protein>
<evidence type="ECO:0000259" key="1">
    <source>
        <dbReference type="Pfam" id="PF00156"/>
    </source>
</evidence>